<dbReference type="EMBL" id="CM046391">
    <property type="protein sequence ID" value="KAI8561405.1"/>
    <property type="molecule type" value="Genomic_DNA"/>
</dbReference>
<gene>
    <name evidence="1" type="ORF">RHMOL_Rhmol04G0336900</name>
</gene>
<proteinExistence type="predicted"/>
<evidence type="ECO:0000313" key="2">
    <source>
        <dbReference type="Proteomes" id="UP001062846"/>
    </source>
</evidence>
<reference evidence="1" key="1">
    <citation type="submission" date="2022-02" db="EMBL/GenBank/DDBJ databases">
        <title>Plant Genome Project.</title>
        <authorList>
            <person name="Zhang R.-G."/>
        </authorList>
    </citation>
    <scope>NUCLEOTIDE SEQUENCE</scope>
    <source>
        <strain evidence="1">AT1</strain>
    </source>
</reference>
<accession>A0ACC0P7K4</accession>
<organism evidence="1 2">
    <name type="scientific">Rhododendron molle</name>
    <name type="common">Chinese azalea</name>
    <name type="synonym">Azalea mollis</name>
    <dbReference type="NCBI Taxonomy" id="49168"/>
    <lineage>
        <taxon>Eukaryota</taxon>
        <taxon>Viridiplantae</taxon>
        <taxon>Streptophyta</taxon>
        <taxon>Embryophyta</taxon>
        <taxon>Tracheophyta</taxon>
        <taxon>Spermatophyta</taxon>
        <taxon>Magnoliopsida</taxon>
        <taxon>eudicotyledons</taxon>
        <taxon>Gunneridae</taxon>
        <taxon>Pentapetalae</taxon>
        <taxon>asterids</taxon>
        <taxon>Ericales</taxon>
        <taxon>Ericaceae</taxon>
        <taxon>Ericoideae</taxon>
        <taxon>Rhodoreae</taxon>
        <taxon>Rhododendron</taxon>
    </lineage>
</organism>
<evidence type="ECO:0000313" key="1">
    <source>
        <dbReference type="EMBL" id="KAI8561405.1"/>
    </source>
</evidence>
<dbReference type="Proteomes" id="UP001062846">
    <property type="component" value="Chromosome 4"/>
</dbReference>
<comment type="caution">
    <text evidence="1">The sequence shown here is derived from an EMBL/GenBank/DDBJ whole genome shotgun (WGS) entry which is preliminary data.</text>
</comment>
<sequence>MASSHHQFFIFSLLIFLSPSKAQHSPKPKALLLPISKDSSTLQYLTHLNLGTPLYRKTLVLDLGGRNLWMDCESGYNSSTYRAPRCGSAACSTSMPIFGCLLCFDAGCHNNSCLISIENTVTRTVGFFEVATDVISIQNSVILPNFIFGCSQTWLVKGLVTGVQGMAGLGRTRLGLPHQLSSKFGPKFAVCLPSTSKSNGVLVFGNPPAYSFYPNYEKSKLVDVSKYFAFTKLDVNPVPTADDVPKGERSAEYFIRVTSITINGKPIRLNQTLLSIDKKGYGGTKISTVNPYTVLESSIYEVVAETFGTELKAMNVSKVAPVAPFSECFSTEFLGHTSVGPGVPDVKLVLENNVYWEIQGANLVAQISHGVVCLAFVDEAMNSNAKAILVENDDRRRSYPICVIRLPRLTSKCILKMTGVAQRSEPL</sequence>
<keyword evidence="2" id="KW-1185">Reference proteome</keyword>
<name>A0ACC0P7K4_RHOML</name>
<protein>
    <submittedName>
        <fullName evidence="1">Uncharacterized protein</fullName>
    </submittedName>
</protein>